<dbReference type="SUPFAM" id="SSF52058">
    <property type="entry name" value="L domain-like"/>
    <property type="match status" value="1"/>
</dbReference>
<evidence type="ECO:0000313" key="20">
    <source>
        <dbReference type="RefSeq" id="XP_048336463.2"/>
    </source>
</evidence>
<dbReference type="Gene3D" id="1.10.510.10">
    <property type="entry name" value="Transferase(Phosphotransferase) domain 1"/>
    <property type="match status" value="1"/>
</dbReference>
<dbReference type="Gene3D" id="3.80.10.10">
    <property type="entry name" value="Ribonuclease Inhibitor"/>
    <property type="match status" value="2"/>
</dbReference>
<dbReference type="PANTHER" id="PTHR48005">
    <property type="entry name" value="LEUCINE RICH REPEAT KINASE 2"/>
    <property type="match status" value="1"/>
</dbReference>
<comment type="subcellular location">
    <subcellularLocation>
        <location evidence="1">Membrane</location>
    </subcellularLocation>
</comment>
<evidence type="ECO:0000256" key="12">
    <source>
        <dbReference type="ARBA" id="ARBA00023136"/>
    </source>
</evidence>
<name>A0ABM3IVY8_ZIZJJ</name>
<dbReference type="InterPro" id="IPR051420">
    <property type="entry name" value="Ser_Thr_Kinases_DiverseReg"/>
</dbReference>
<keyword evidence="3" id="KW-0723">Serine/threonine-protein kinase</keyword>
<evidence type="ECO:0000256" key="16">
    <source>
        <dbReference type="SAM" id="Phobius"/>
    </source>
</evidence>
<evidence type="ECO:0000256" key="1">
    <source>
        <dbReference type="ARBA" id="ARBA00004370"/>
    </source>
</evidence>
<dbReference type="GeneID" id="107415172"/>
<dbReference type="PROSITE" id="PS00109">
    <property type="entry name" value="PROTEIN_KINASE_TYR"/>
    <property type="match status" value="1"/>
</dbReference>
<dbReference type="Pfam" id="PF13855">
    <property type="entry name" value="LRR_8"/>
    <property type="match status" value="2"/>
</dbReference>
<proteinExistence type="predicted"/>
<protein>
    <recommendedName>
        <fullName evidence="2">non-specific serine/threonine protein kinase</fullName>
        <ecNumber evidence="2">2.7.11.1</ecNumber>
    </recommendedName>
</protein>
<reference evidence="20" key="1">
    <citation type="submission" date="2025-08" db="UniProtKB">
        <authorList>
            <consortium name="RefSeq"/>
        </authorList>
    </citation>
    <scope>IDENTIFICATION</scope>
    <source>
        <tissue evidence="20">Seedling</tissue>
    </source>
</reference>
<dbReference type="PROSITE" id="PS50011">
    <property type="entry name" value="PROTEIN_KINASE_DOM"/>
    <property type="match status" value="1"/>
</dbReference>
<feature type="chain" id="PRO_5045625148" description="non-specific serine/threonine protein kinase" evidence="17">
    <location>
        <begin position="24"/>
        <end position="715"/>
    </location>
</feature>
<keyword evidence="11 16" id="KW-1133">Transmembrane helix</keyword>
<comment type="catalytic activity">
    <reaction evidence="13">
        <text>L-threonyl-[protein] + ATP = O-phospho-L-threonyl-[protein] + ADP + H(+)</text>
        <dbReference type="Rhea" id="RHEA:46608"/>
        <dbReference type="Rhea" id="RHEA-COMP:11060"/>
        <dbReference type="Rhea" id="RHEA-COMP:11605"/>
        <dbReference type="ChEBI" id="CHEBI:15378"/>
        <dbReference type="ChEBI" id="CHEBI:30013"/>
        <dbReference type="ChEBI" id="CHEBI:30616"/>
        <dbReference type="ChEBI" id="CHEBI:61977"/>
        <dbReference type="ChEBI" id="CHEBI:456216"/>
        <dbReference type="EC" id="2.7.11.1"/>
    </reaction>
</comment>
<keyword evidence="5" id="KW-0808">Transferase</keyword>
<dbReference type="RefSeq" id="XP_048336463.2">
    <property type="nucleotide sequence ID" value="XM_048480506.2"/>
</dbReference>
<evidence type="ECO:0000256" key="6">
    <source>
        <dbReference type="ARBA" id="ARBA00022692"/>
    </source>
</evidence>
<evidence type="ECO:0000256" key="13">
    <source>
        <dbReference type="ARBA" id="ARBA00047899"/>
    </source>
</evidence>
<comment type="catalytic activity">
    <reaction evidence="14">
        <text>L-seryl-[protein] + ATP = O-phospho-L-seryl-[protein] + ADP + H(+)</text>
        <dbReference type="Rhea" id="RHEA:17989"/>
        <dbReference type="Rhea" id="RHEA-COMP:9863"/>
        <dbReference type="Rhea" id="RHEA-COMP:11604"/>
        <dbReference type="ChEBI" id="CHEBI:15378"/>
        <dbReference type="ChEBI" id="CHEBI:29999"/>
        <dbReference type="ChEBI" id="CHEBI:30616"/>
        <dbReference type="ChEBI" id="CHEBI:83421"/>
        <dbReference type="ChEBI" id="CHEBI:456216"/>
        <dbReference type="EC" id="2.7.11.1"/>
    </reaction>
</comment>
<dbReference type="InterPro" id="IPR011009">
    <property type="entry name" value="Kinase-like_dom_sf"/>
</dbReference>
<evidence type="ECO:0000256" key="7">
    <source>
        <dbReference type="ARBA" id="ARBA00022737"/>
    </source>
</evidence>
<evidence type="ECO:0000256" key="15">
    <source>
        <dbReference type="PROSITE-ProRule" id="PRU10141"/>
    </source>
</evidence>
<dbReference type="EC" id="2.7.11.1" evidence="2"/>
<gene>
    <name evidence="20" type="primary">LOC107415172</name>
</gene>
<dbReference type="Proteomes" id="UP001652623">
    <property type="component" value="Chromosome 1"/>
</dbReference>
<keyword evidence="10 15" id="KW-0067">ATP-binding</keyword>
<keyword evidence="9" id="KW-0418">Kinase</keyword>
<evidence type="ECO:0000256" key="9">
    <source>
        <dbReference type="ARBA" id="ARBA00022777"/>
    </source>
</evidence>
<keyword evidence="19" id="KW-1185">Reference proteome</keyword>
<keyword evidence="12 16" id="KW-0472">Membrane</keyword>
<feature type="transmembrane region" description="Helical" evidence="16">
    <location>
        <begin position="350"/>
        <end position="372"/>
    </location>
</feature>
<dbReference type="PRINTS" id="PR00019">
    <property type="entry name" value="LEURICHRPT"/>
</dbReference>
<evidence type="ECO:0000256" key="11">
    <source>
        <dbReference type="ARBA" id="ARBA00022989"/>
    </source>
</evidence>
<dbReference type="InterPro" id="IPR001611">
    <property type="entry name" value="Leu-rich_rpt"/>
</dbReference>
<evidence type="ECO:0000256" key="5">
    <source>
        <dbReference type="ARBA" id="ARBA00022679"/>
    </source>
</evidence>
<dbReference type="SUPFAM" id="SSF56112">
    <property type="entry name" value="Protein kinase-like (PK-like)"/>
    <property type="match status" value="1"/>
</dbReference>
<dbReference type="PROSITE" id="PS00107">
    <property type="entry name" value="PROTEIN_KINASE_ATP"/>
    <property type="match status" value="1"/>
</dbReference>
<accession>A0ABM3IVY8</accession>
<dbReference type="Pfam" id="PF00560">
    <property type="entry name" value="LRR_1"/>
    <property type="match status" value="1"/>
</dbReference>
<keyword evidence="7" id="KW-0677">Repeat</keyword>
<evidence type="ECO:0000256" key="3">
    <source>
        <dbReference type="ARBA" id="ARBA00022527"/>
    </source>
</evidence>
<dbReference type="Pfam" id="PF00069">
    <property type="entry name" value="Pkinase"/>
    <property type="match status" value="1"/>
</dbReference>
<evidence type="ECO:0000256" key="17">
    <source>
        <dbReference type="SAM" id="SignalP"/>
    </source>
</evidence>
<dbReference type="InterPro" id="IPR008266">
    <property type="entry name" value="Tyr_kinase_AS"/>
</dbReference>
<keyword evidence="6 16" id="KW-0812">Transmembrane</keyword>
<evidence type="ECO:0000256" key="14">
    <source>
        <dbReference type="ARBA" id="ARBA00048679"/>
    </source>
</evidence>
<keyword evidence="17" id="KW-0732">Signal</keyword>
<evidence type="ECO:0000256" key="4">
    <source>
        <dbReference type="ARBA" id="ARBA00022614"/>
    </source>
</evidence>
<keyword evidence="8 15" id="KW-0547">Nucleotide-binding</keyword>
<feature type="binding site" evidence="15">
    <location>
        <position position="443"/>
    </location>
    <ligand>
        <name>ATP</name>
        <dbReference type="ChEBI" id="CHEBI:30616"/>
    </ligand>
</feature>
<evidence type="ECO:0000256" key="2">
    <source>
        <dbReference type="ARBA" id="ARBA00012513"/>
    </source>
</evidence>
<evidence type="ECO:0000256" key="8">
    <source>
        <dbReference type="ARBA" id="ARBA00022741"/>
    </source>
</evidence>
<dbReference type="Gene3D" id="3.30.200.20">
    <property type="entry name" value="Phosphorylase Kinase, domain 1"/>
    <property type="match status" value="1"/>
</dbReference>
<keyword evidence="4" id="KW-0433">Leucine-rich repeat</keyword>
<dbReference type="InterPro" id="IPR017441">
    <property type="entry name" value="Protein_kinase_ATP_BS"/>
</dbReference>
<dbReference type="SMART" id="SM00365">
    <property type="entry name" value="LRR_SD22"/>
    <property type="match status" value="4"/>
</dbReference>
<feature type="domain" description="Protein kinase" evidence="18">
    <location>
        <begin position="415"/>
        <end position="683"/>
    </location>
</feature>
<evidence type="ECO:0000313" key="19">
    <source>
        <dbReference type="Proteomes" id="UP001652623"/>
    </source>
</evidence>
<organism evidence="19 20">
    <name type="scientific">Ziziphus jujuba</name>
    <name type="common">Chinese jujube</name>
    <name type="synonym">Ziziphus sativa</name>
    <dbReference type="NCBI Taxonomy" id="326968"/>
    <lineage>
        <taxon>Eukaryota</taxon>
        <taxon>Viridiplantae</taxon>
        <taxon>Streptophyta</taxon>
        <taxon>Embryophyta</taxon>
        <taxon>Tracheophyta</taxon>
        <taxon>Spermatophyta</taxon>
        <taxon>Magnoliopsida</taxon>
        <taxon>eudicotyledons</taxon>
        <taxon>Gunneridae</taxon>
        <taxon>Pentapetalae</taxon>
        <taxon>rosids</taxon>
        <taxon>fabids</taxon>
        <taxon>Rosales</taxon>
        <taxon>Rhamnaceae</taxon>
        <taxon>Paliureae</taxon>
        <taxon>Ziziphus</taxon>
    </lineage>
</organism>
<dbReference type="InterPro" id="IPR032675">
    <property type="entry name" value="LRR_dom_sf"/>
</dbReference>
<dbReference type="InterPro" id="IPR000719">
    <property type="entry name" value="Prot_kinase_dom"/>
</dbReference>
<feature type="signal peptide" evidence="17">
    <location>
        <begin position="1"/>
        <end position="23"/>
    </location>
</feature>
<dbReference type="PANTHER" id="PTHR48005:SF16">
    <property type="entry name" value="MDIS1-INTERACTING RECEPTOR LIKE KINASE 2-LIKE ISOFORM X1"/>
    <property type="match status" value="1"/>
</dbReference>
<sequence length="715" mass="79169">MELSVSISFVTVFSAILFSTNLANTEMHSSITTAASIQSVALKREAHALLHSGWWSGENTSSHHCQWPGITCNHHGSVTNISLHGELLWGKSLEELNFSSFPNLVHLDLGSARLVGEIPLKMSNISNLSHLDLSDNNLWGQLPPSLGNLSQLLMLDISSNKISGHIPGEFGCLMSLVTLKLRSNLLNGTIPPSLGLLTNLTELDISENSIEGELPLSLTNLSNLVKLDISSNYEINGSIPSEIGNMKKLTYLDLSSNQLSGHITSRIGAMKNLTYLDLSGNHLSGNVPPCLASTQLRIDFSYNSLEGQIPYEFSPYFANVSFFGNENLCSDITFTGVHPCSTKDSGDDKIIKIIFSISVFIVCAFLSVLLVYKYGYKNKKRPFGDTTTKNGDIFSIWNYDGKIAYEDIIQATEDFDIKYCIGTGGYGSVYKAQLPKGNIVALKKLHGSEAEEPSLRKSFMSEVRTLREIKHRSIIKLHGFCLHKKCMFLIYEYMERGSLFCMLSNDLEAVELDWKKRVTVIKDIAYALCYMHHECSPSIVHRDVSTNNILLNSSLEASVSDFGTARLLHSDTSNQTILAGTYGYIAPELAYTMVVTEKCDVYSFGVVALETLMGKHPRELLSAVSSSSSENLMLAQVLDQRLSPPTNRRVVQDIFLIVKIAFMCLLANPKYRPTMKQVSQEFLARGAPISSKTFRDISLSDLMNSQVYMDAESQV</sequence>
<evidence type="ECO:0000259" key="18">
    <source>
        <dbReference type="PROSITE" id="PS50011"/>
    </source>
</evidence>
<evidence type="ECO:0000256" key="10">
    <source>
        <dbReference type="ARBA" id="ARBA00022840"/>
    </source>
</evidence>